<evidence type="ECO:0000313" key="1">
    <source>
        <dbReference type="EMBL" id="KKN13314.1"/>
    </source>
</evidence>
<dbReference type="AlphaFoldDB" id="A0A0F9N5W7"/>
<proteinExistence type="predicted"/>
<dbReference type="EMBL" id="LAZR01003933">
    <property type="protein sequence ID" value="KKN13314.1"/>
    <property type="molecule type" value="Genomic_DNA"/>
</dbReference>
<name>A0A0F9N5W7_9ZZZZ</name>
<protein>
    <submittedName>
        <fullName evidence="1">Uncharacterized protein</fullName>
    </submittedName>
</protein>
<accession>A0A0F9N5W7</accession>
<reference evidence="1" key="1">
    <citation type="journal article" date="2015" name="Nature">
        <title>Complex archaea that bridge the gap between prokaryotes and eukaryotes.</title>
        <authorList>
            <person name="Spang A."/>
            <person name="Saw J.H."/>
            <person name="Jorgensen S.L."/>
            <person name="Zaremba-Niedzwiedzka K."/>
            <person name="Martijn J."/>
            <person name="Lind A.E."/>
            <person name="van Eijk R."/>
            <person name="Schleper C."/>
            <person name="Guy L."/>
            <person name="Ettema T.J."/>
        </authorList>
    </citation>
    <scope>NUCLEOTIDE SEQUENCE</scope>
</reference>
<gene>
    <name evidence="1" type="ORF">LCGC14_1007470</name>
</gene>
<comment type="caution">
    <text evidence="1">The sequence shown here is derived from an EMBL/GenBank/DDBJ whole genome shotgun (WGS) entry which is preliminary data.</text>
</comment>
<sequence>MRKIEITWTTSAGTGTPYHGIAKIYTSPSGVTFTKVGSINIRRDKDAFVTLPASGDAFQPDTVLESDRSEIQEMADEYYNETNTSGVMWRIV</sequence>
<organism evidence="1">
    <name type="scientific">marine sediment metagenome</name>
    <dbReference type="NCBI Taxonomy" id="412755"/>
    <lineage>
        <taxon>unclassified sequences</taxon>
        <taxon>metagenomes</taxon>
        <taxon>ecological metagenomes</taxon>
    </lineage>
</organism>